<name>A0A9X2WKY9_9GAMM</name>
<evidence type="ECO:0000313" key="2">
    <source>
        <dbReference type="Proteomes" id="UP001155546"/>
    </source>
</evidence>
<dbReference type="RefSeq" id="WP_261297742.1">
    <property type="nucleotide sequence ID" value="NZ_JAMTCD010000005.1"/>
</dbReference>
<evidence type="ECO:0000313" key="1">
    <source>
        <dbReference type="EMBL" id="MCT7941331.1"/>
    </source>
</evidence>
<dbReference type="EMBL" id="JAMTCD010000005">
    <property type="protein sequence ID" value="MCT7941331.1"/>
    <property type="molecule type" value="Genomic_DNA"/>
</dbReference>
<proteinExistence type="predicted"/>
<accession>A0A9X2WKY9</accession>
<sequence>MIEFTDSFSQACVAEACAAFPDLRKRLMVELILPMFARPLDPAGNQAGKPIVKPNSYLQKTVLFVAARDLIDHLPKEIGFCRFTCHCNEHGQPTDVWQRTINGVYYNHGDNQQPNWCVHT</sequence>
<comment type="caution">
    <text evidence="1">The sequence shown here is derived from an EMBL/GenBank/DDBJ whole genome shotgun (WGS) entry which is preliminary data.</text>
</comment>
<gene>
    <name evidence="1" type="ORF">NE535_05905</name>
</gene>
<reference evidence="1" key="1">
    <citation type="journal article" date="2023" name="Int. J. Syst. Evol. Microbiol.">
        <title>&lt;i&gt;Shewanella septentrionalis&lt;/i&gt; sp. nov. and &lt;i&gt;Shewanella holmiensis&lt;/i&gt; sp. nov., isolated from Baltic Sea water and sediments.</title>
        <authorList>
            <person name="Martin-Rodriguez A.J."/>
            <person name="Thorell K."/>
            <person name="Joffre E."/>
            <person name="Jensie-Markopoulos S."/>
            <person name="Moore E.R.B."/>
            <person name="Sjoling A."/>
        </authorList>
    </citation>
    <scope>NUCLEOTIDE SEQUENCE</scope>
    <source>
        <strain evidence="1">SP1S2-7</strain>
    </source>
</reference>
<protein>
    <submittedName>
        <fullName evidence="1">Uncharacterized protein</fullName>
    </submittedName>
</protein>
<dbReference type="Proteomes" id="UP001155546">
    <property type="component" value="Unassembled WGS sequence"/>
</dbReference>
<organism evidence="1 2">
    <name type="scientific">Shewanella holmiensis</name>
    <dbReference type="NCBI Taxonomy" id="2952222"/>
    <lineage>
        <taxon>Bacteria</taxon>
        <taxon>Pseudomonadati</taxon>
        <taxon>Pseudomonadota</taxon>
        <taxon>Gammaproteobacteria</taxon>
        <taxon>Alteromonadales</taxon>
        <taxon>Shewanellaceae</taxon>
        <taxon>Shewanella</taxon>
    </lineage>
</organism>
<dbReference type="AlphaFoldDB" id="A0A9X2WKY9"/>
<keyword evidence="2" id="KW-1185">Reference proteome</keyword>